<evidence type="ECO:0000313" key="1">
    <source>
        <dbReference type="EMBL" id="KKN71026.1"/>
    </source>
</evidence>
<protein>
    <submittedName>
        <fullName evidence="1">Uncharacterized protein</fullName>
    </submittedName>
</protein>
<dbReference type="EMBL" id="LAZR01000391">
    <property type="protein sequence ID" value="KKN71026.1"/>
    <property type="molecule type" value="Genomic_DNA"/>
</dbReference>
<reference evidence="1" key="1">
    <citation type="journal article" date="2015" name="Nature">
        <title>Complex archaea that bridge the gap between prokaryotes and eukaryotes.</title>
        <authorList>
            <person name="Spang A."/>
            <person name="Saw J.H."/>
            <person name="Jorgensen S.L."/>
            <person name="Zaremba-Niedzwiedzka K."/>
            <person name="Martijn J."/>
            <person name="Lind A.E."/>
            <person name="van Eijk R."/>
            <person name="Schleper C."/>
            <person name="Guy L."/>
            <person name="Ettema T.J."/>
        </authorList>
    </citation>
    <scope>NUCLEOTIDE SEQUENCE</scope>
</reference>
<dbReference type="AlphaFoldDB" id="A0A0F9VBU4"/>
<gene>
    <name evidence="1" type="ORF">LCGC14_0424430</name>
</gene>
<proteinExistence type="predicted"/>
<comment type="caution">
    <text evidence="1">The sequence shown here is derived from an EMBL/GenBank/DDBJ whole genome shotgun (WGS) entry which is preliminary data.</text>
</comment>
<accession>A0A0F9VBU4</accession>
<organism evidence="1">
    <name type="scientific">marine sediment metagenome</name>
    <dbReference type="NCBI Taxonomy" id="412755"/>
    <lineage>
        <taxon>unclassified sequences</taxon>
        <taxon>metagenomes</taxon>
        <taxon>ecological metagenomes</taxon>
    </lineage>
</organism>
<name>A0A0F9VBU4_9ZZZZ</name>
<sequence>MSDDKPCRYCGEDLDDCDCDDIDEDDYDDDGDDE</sequence>